<dbReference type="EMBL" id="LNQE01000501">
    <property type="protein sequence ID" value="KUG26242.1"/>
    <property type="molecule type" value="Genomic_DNA"/>
</dbReference>
<keyword evidence="4" id="KW-0067">ATP-binding</keyword>
<dbReference type="NCBIfam" id="NF006367">
    <property type="entry name" value="PRK08591.1"/>
    <property type="match status" value="1"/>
</dbReference>
<dbReference type="InterPro" id="IPR005482">
    <property type="entry name" value="Biotin_COase_C"/>
</dbReference>
<evidence type="ECO:0000313" key="9">
    <source>
        <dbReference type="EMBL" id="KUG26242.1"/>
    </source>
</evidence>
<reference evidence="9" key="1">
    <citation type="journal article" date="2015" name="Proc. Natl. Acad. Sci. U.S.A.">
        <title>Networks of energetic and metabolic interactions define dynamics in microbial communities.</title>
        <authorList>
            <person name="Embree M."/>
            <person name="Liu J.K."/>
            <person name="Al-Bassam M.M."/>
            <person name="Zengler K."/>
        </authorList>
    </citation>
    <scope>NUCLEOTIDE SEQUENCE</scope>
</reference>
<evidence type="ECO:0000256" key="6">
    <source>
        <dbReference type="ARBA" id="ARBA00023267"/>
    </source>
</evidence>
<name>A0A0W8FZN6_9ZZZZ</name>
<keyword evidence="1 9" id="KW-0436">Ligase</keyword>
<comment type="caution">
    <text evidence="9">The sequence shown here is derived from an EMBL/GenBank/DDBJ whole genome shotgun (WGS) entry which is preliminary data.</text>
</comment>
<dbReference type="SUPFAM" id="SSF51246">
    <property type="entry name" value="Rudiment single hybrid motif"/>
    <property type="match status" value="1"/>
</dbReference>
<dbReference type="SUPFAM" id="SSF52440">
    <property type="entry name" value="PreATP-grasp domain"/>
    <property type="match status" value="1"/>
</dbReference>
<evidence type="ECO:0000259" key="8">
    <source>
        <dbReference type="PROSITE" id="PS50979"/>
    </source>
</evidence>
<dbReference type="Pfam" id="PF02786">
    <property type="entry name" value="CPSase_L_D2"/>
    <property type="match status" value="1"/>
</dbReference>
<dbReference type="PANTHER" id="PTHR18866:SF33">
    <property type="entry name" value="METHYLCROTONOYL-COA CARBOXYLASE SUBUNIT ALPHA, MITOCHONDRIAL-RELATED"/>
    <property type="match status" value="1"/>
</dbReference>
<dbReference type="FunFam" id="3.30.470.20:FF:000028">
    <property type="entry name" value="Methylcrotonoyl-CoA carboxylase subunit alpha, mitochondrial"/>
    <property type="match status" value="1"/>
</dbReference>
<sequence>MFKKILICNRGEIAVRVAKACRELDITSAVIYSDADHNSLHVRVADEAYLVGQAPASESYLNIPKIIKLSKKIGADAIHPGYGFLSENSKFISAVRDAGITFIGPSVESVKLMGEKTSARKLMSKHGVPIVPGTIEPINDIAEAKKIADEIGYPIMLKASAGGGGKGMRKVNNPGEFVTSFERAKNESMKAFSSPDVYIEKFIENPKHIEVQIIGDTFGNYVHLFERECSIQRRHQKVIEEAPSISVDEITRDKITLAAINAAKACNYFNAGTIEFLMDKDKNFYFLEMNTRLQVEHPVTELITGIDIVKEQINIASGGKLSFTQEEVNRRGNAIECRVYAEDPDNNFAPSTGKILHHRLPSGPGIRVDRGIDLSTDVPIHYDPLLSKVTSYGKNRDEAIARMKIALGAYQIAGVTTNISFLDWIIDQPKFIDGSFDINFIDSEFTPLAPYKWREKYNEKYEDVAAVLSAILKFNDKKLKIGKVESNHMNKWLSQIYE</sequence>
<dbReference type="InterPro" id="IPR050856">
    <property type="entry name" value="Biotin_carboxylase_complex"/>
</dbReference>
<dbReference type="InterPro" id="IPR005479">
    <property type="entry name" value="CPAse_ATP-bd"/>
</dbReference>
<dbReference type="SUPFAM" id="SSF56059">
    <property type="entry name" value="Glutathione synthetase ATP-binding domain-like"/>
    <property type="match status" value="1"/>
</dbReference>
<keyword evidence="2" id="KW-0479">Metal-binding</keyword>
<dbReference type="PROSITE" id="PS50979">
    <property type="entry name" value="BC"/>
    <property type="match status" value="1"/>
</dbReference>
<protein>
    <submittedName>
        <fullName evidence="9">Biotin carboxylase of acetyl-coa carboxylase</fullName>
        <ecNumber evidence="9">6.3.4.14</ecNumber>
    </submittedName>
</protein>
<dbReference type="InterPro" id="IPR011761">
    <property type="entry name" value="ATP-grasp"/>
</dbReference>
<dbReference type="InterPro" id="IPR011764">
    <property type="entry name" value="Biotin_carboxylation_dom"/>
</dbReference>
<organism evidence="9">
    <name type="scientific">hydrocarbon metagenome</name>
    <dbReference type="NCBI Taxonomy" id="938273"/>
    <lineage>
        <taxon>unclassified sequences</taxon>
        <taxon>metagenomes</taxon>
        <taxon>ecological metagenomes</taxon>
    </lineage>
</organism>
<dbReference type="InterPro" id="IPR016185">
    <property type="entry name" value="PreATP-grasp_dom_sf"/>
</dbReference>
<dbReference type="FunFam" id="3.30.1490.20:FF:000018">
    <property type="entry name" value="Biotin carboxylase"/>
    <property type="match status" value="1"/>
</dbReference>
<feature type="domain" description="Biotin carboxylation" evidence="8">
    <location>
        <begin position="1"/>
        <end position="446"/>
    </location>
</feature>
<evidence type="ECO:0000259" key="7">
    <source>
        <dbReference type="PROSITE" id="PS50975"/>
    </source>
</evidence>
<dbReference type="GO" id="GO:0046872">
    <property type="term" value="F:metal ion binding"/>
    <property type="evidence" value="ECO:0007669"/>
    <property type="project" value="UniProtKB-KW"/>
</dbReference>
<evidence type="ECO:0000256" key="3">
    <source>
        <dbReference type="ARBA" id="ARBA00022741"/>
    </source>
</evidence>
<dbReference type="InterPro" id="IPR011054">
    <property type="entry name" value="Rudment_hybrid_motif"/>
</dbReference>
<dbReference type="Pfam" id="PF00289">
    <property type="entry name" value="Biotin_carb_N"/>
    <property type="match status" value="1"/>
</dbReference>
<feature type="domain" description="ATP-grasp" evidence="7">
    <location>
        <begin position="120"/>
        <end position="317"/>
    </location>
</feature>
<gene>
    <name evidence="9" type="ORF">ASZ90_003917</name>
</gene>
<dbReference type="PANTHER" id="PTHR18866">
    <property type="entry name" value="CARBOXYLASE:PYRUVATE/ACETYL-COA/PROPIONYL-COA CARBOXYLASE"/>
    <property type="match status" value="1"/>
</dbReference>
<proteinExistence type="predicted"/>
<dbReference type="InterPro" id="IPR005481">
    <property type="entry name" value="BC-like_N"/>
</dbReference>
<accession>A0A0W8FZN6</accession>
<dbReference type="AlphaFoldDB" id="A0A0W8FZN6"/>
<dbReference type="GO" id="GO:0004075">
    <property type="term" value="F:biotin carboxylase activity"/>
    <property type="evidence" value="ECO:0007669"/>
    <property type="project" value="UniProtKB-EC"/>
</dbReference>
<dbReference type="PROSITE" id="PS00867">
    <property type="entry name" value="CPSASE_2"/>
    <property type="match status" value="1"/>
</dbReference>
<evidence type="ECO:0000256" key="2">
    <source>
        <dbReference type="ARBA" id="ARBA00022723"/>
    </source>
</evidence>
<dbReference type="PROSITE" id="PS00866">
    <property type="entry name" value="CPSASE_1"/>
    <property type="match status" value="1"/>
</dbReference>
<dbReference type="GO" id="GO:0005524">
    <property type="term" value="F:ATP binding"/>
    <property type="evidence" value="ECO:0007669"/>
    <property type="project" value="UniProtKB-KW"/>
</dbReference>
<evidence type="ECO:0000256" key="1">
    <source>
        <dbReference type="ARBA" id="ARBA00022598"/>
    </source>
</evidence>
<dbReference type="PROSITE" id="PS50975">
    <property type="entry name" value="ATP_GRASP"/>
    <property type="match status" value="1"/>
</dbReference>
<dbReference type="EC" id="6.3.4.14" evidence="9"/>
<dbReference type="SMART" id="SM00878">
    <property type="entry name" value="Biotin_carb_C"/>
    <property type="match status" value="1"/>
</dbReference>
<dbReference type="FunFam" id="3.40.50.20:FF:000010">
    <property type="entry name" value="Propionyl-CoA carboxylase subunit alpha"/>
    <property type="match status" value="1"/>
</dbReference>
<dbReference type="Pfam" id="PF02785">
    <property type="entry name" value="Biotin_carb_C"/>
    <property type="match status" value="1"/>
</dbReference>
<dbReference type="Gene3D" id="3.30.470.20">
    <property type="entry name" value="ATP-grasp fold, B domain"/>
    <property type="match status" value="1"/>
</dbReference>
<keyword evidence="5" id="KW-0460">Magnesium</keyword>
<keyword evidence="6" id="KW-0092">Biotin</keyword>
<evidence type="ECO:0000256" key="4">
    <source>
        <dbReference type="ARBA" id="ARBA00022840"/>
    </source>
</evidence>
<evidence type="ECO:0000256" key="5">
    <source>
        <dbReference type="ARBA" id="ARBA00022842"/>
    </source>
</evidence>
<keyword evidence="3" id="KW-0547">Nucleotide-binding</keyword>